<proteinExistence type="predicted"/>
<name>A0ACB9AAP8_ARCLA</name>
<reference evidence="2" key="1">
    <citation type="journal article" date="2022" name="Mol. Ecol. Resour.">
        <title>The genomes of chicory, endive, great burdock and yacon provide insights into Asteraceae palaeo-polyploidization history and plant inulin production.</title>
        <authorList>
            <person name="Fan W."/>
            <person name="Wang S."/>
            <person name="Wang H."/>
            <person name="Wang A."/>
            <person name="Jiang F."/>
            <person name="Liu H."/>
            <person name="Zhao H."/>
            <person name="Xu D."/>
            <person name="Zhang Y."/>
        </authorList>
    </citation>
    <scope>NUCLEOTIDE SEQUENCE [LARGE SCALE GENOMIC DNA]</scope>
    <source>
        <strain evidence="2">cv. Niubang</strain>
    </source>
</reference>
<sequence length="72" mass="8176">MGLKQSVPICLLRACWVLLRLISSLFHSVMTYLKIIFVCRDSLCTNNKFSMFCLSFHNLMLVLNSASNGFKG</sequence>
<protein>
    <submittedName>
        <fullName evidence="1">Uncharacterized protein</fullName>
    </submittedName>
</protein>
<evidence type="ECO:0000313" key="1">
    <source>
        <dbReference type="EMBL" id="KAI3706917.1"/>
    </source>
</evidence>
<reference evidence="1 2" key="2">
    <citation type="journal article" date="2022" name="Mol. Ecol. Resour.">
        <title>The genomes of chicory, endive, great burdock and yacon provide insights into Asteraceae paleo-polyploidization history and plant inulin production.</title>
        <authorList>
            <person name="Fan W."/>
            <person name="Wang S."/>
            <person name="Wang H."/>
            <person name="Wang A."/>
            <person name="Jiang F."/>
            <person name="Liu H."/>
            <person name="Zhao H."/>
            <person name="Xu D."/>
            <person name="Zhang Y."/>
        </authorList>
    </citation>
    <scope>NUCLEOTIDE SEQUENCE [LARGE SCALE GENOMIC DNA]</scope>
    <source>
        <strain evidence="2">cv. Niubang</strain>
    </source>
</reference>
<accession>A0ACB9AAP8</accession>
<dbReference type="EMBL" id="CM042054">
    <property type="protein sequence ID" value="KAI3706917.1"/>
    <property type="molecule type" value="Genomic_DNA"/>
</dbReference>
<gene>
    <name evidence="1" type="ORF">L6452_25000</name>
</gene>
<comment type="caution">
    <text evidence="1">The sequence shown here is derived from an EMBL/GenBank/DDBJ whole genome shotgun (WGS) entry which is preliminary data.</text>
</comment>
<evidence type="ECO:0000313" key="2">
    <source>
        <dbReference type="Proteomes" id="UP001055879"/>
    </source>
</evidence>
<dbReference type="Proteomes" id="UP001055879">
    <property type="component" value="Linkage Group LG08"/>
</dbReference>
<organism evidence="1 2">
    <name type="scientific">Arctium lappa</name>
    <name type="common">Greater burdock</name>
    <name type="synonym">Lappa major</name>
    <dbReference type="NCBI Taxonomy" id="4217"/>
    <lineage>
        <taxon>Eukaryota</taxon>
        <taxon>Viridiplantae</taxon>
        <taxon>Streptophyta</taxon>
        <taxon>Embryophyta</taxon>
        <taxon>Tracheophyta</taxon>
        <taxon>Spermatophyta</taxon>
        <taxon>Magnoliopsida</taxon>
        <taxon>eudicotyledons</taxon>
        <taxon>Gunneridae</taxon>
        <taxon>Pentapetalae</taxon>
        <taxon>asterids</taxon>
        <taxon>campanulids</taxon>
        <taxon>Asterales</taxon>
        <taxon>Asteraceae</taxon>
        <taxon>Carduoideae</taxon>
        <taxon>Cardueae</taxon>
        <taxon>Arctiinae</taxon>
        <taxon>Arctium</taxon>
    </lineage>
</organism>
<keyword evidence="2" id="KW-1185">Reference proteome</keyword>